<dbReference type="eggNOG" id="COG0526">
    <property type="taxonomic scope" value="Bacteria"/>
</dbReference>
<proteinExistence type="predicted"/>
<dbReference type="InterPro" id="IPR012336">
    <property type="entry name" value="Thioredoxin-like_fold"/>
</dbReference>
<gene>
    <name evidence="3" type="ordered locus">Halhy_4060</name>
</gene>
<dbReference type="InterPro" id="IPR013766">
    <property type="entry name" value="Thioredoxin_domain"/>
</dbReference>
<dbReference type="STRING" id="760192.Halhy_4060"/>
<dbReference type="InterPro" id="IPR036249">
    <property type="entry name" value="Thioredoxin-like_sf"/>
</dbReference>
<dbReference type="Pfam" id="PF13905">
    <property type="entry name" value="Thioredoxin_8"/>
    <property type="match status" value="1"/>
</dbReference>
<dbReference type="EMBL" id="CP002691">
    <property type="protein sequence ID" value="AEE51908.1"/>
    <property type="molecule type" value="Genomic_DNA"/>
</dbReference>
<dbReference type="Gene3D" id="3.40.30.10">
    <property type="entry name" value="Glutaredoxin"/>
    <property type="match status" value="1"/>
</dbReference>
<dbReference type="OrthoDB" id="1095575at2"/>
<dbReference type="RefSeq" id="WP_013766446.1">
    <property type="nucleotide sequence ID" value="NC_015510.1"/>
</dbReference>
<feature type="signal peptide" evidence="1">
    <location>
        <begin position="1"/>
        <end position="23"/>
    </location>
</feature>
<evidence type="ECO:0000313" key="3">
    <source>
        <dbReference type="EMBL" id="AEE51908.1"/>
    </source>
</evidence>
<feature type="domain" description="Thioredoxin" evidence="2">
    <location>
        <begin position="304"/>
        <end position="446"/>
    </location>
</feature>
<dbReference type="PANTHER" id="PTHR42852">
    <property type="entry name" value="THIOL:DISULFIDE INTERCHANGE PROTEIN DSBE"/>
    <property type="match status" value="1"/>
</dbReference>
<reference evidence="3 4" key="1">
    <citation type="journal article" date="2011" name="Stand. Genomic Sci.">
        <title>Complete genome sequence of Haliscomenobacter hydrossis type strain (O).</title>
        <authorList>
            <consortium name="US DOE Joint Genome Institute (JGI-PGF)"/>
            <person name="Daligault H."/>
            <person name="Lapidus A."/>
            <person name="Zeytun A."/>
            <person name="Nolan M."/>
            <person name="Lucas S."/>
            <person name="Del Rio T.G."/>
            <person name="Tice H."/>
            <person name="Cheng J.F."/>
            <person name="Tapia R."/>
            <person name="Han C."/>
            <person name="Goodwin L."/>
            <person name="Pitluck S."/>
            <person name="Liolios K."/>
            <person name="Pagani I."/>
            <person name="Ivanova N."/>
            <person name="Huntemann M."/>
            <person name="Mavromatis K."/>
            <person name="Mikhailova N."/>
            <person name="Pati A."/>
            <person name="Chen A."/>
            <person name="Palaniappan K."/>
            <person name="Land M."/>
            <person name="Hauser L."/>
            <person name="Brambilla E.M."/>
            <person name="Rohde M."/>
            <person name="Verbarg S."/>
            <person name="Goker M."/>
            <person name="Bristow J."/>
            <person name="Eisen J.A."/>
            <person name="Markowitz V."/>
            <person name="Hugenholtz P."/>
            <person name="Kyrpides N.C."/>
            <person name="Klenk H.P."/>
            <person name="Woyke T."/>
        </authorList>
    </citation>
    <scope>NUCLEOTIDE SEQUENCE [LARGE SCALE GENOMIC DNA]</scope>
    <source>
        <strain evidence="4">ATCC 27775 / DSM 1100 / LMG 10767 / O</strain>
    </source>
</reference>
<sequence length="446" mass="51753">MKFSLLSIIMLLPVLASSQTSMGRPFSVYLNPQKGEAALGGISIMLRTTQNPYPFNGIPVDLNLHRVQEICFNQAQKDYENYRAGRLSEQAYRAIPMSNRDTAMIADTTYRHTIHVLVGFNTAGKKVVIFDKNQNRDFSDEVLLEFDTTHNSFNLRMDENHRFELPEIELNYEHFDGQQIQKRTAWLRFDPYRIIRLRRVKDEIERLLELRIIQDEYLDGIFSFKGLEYKVRVFHKAPSASTYLGPTVRTHISPKYRPMNLTQGLLRGDTLLLDGHPVILAGLSMYGDSLRLIELPEQIKLWGKEPGFFARDMVFIDVTGASRRLSDCLKNDQYLVIDFWGTWSPPSIKRMPEVQDLYDKISRLKKVDMISVAYDEDINKVRSYIERYNRSWPQAFDDSNLFNNASSPVRQLQVKDFPAIFLIGPDGKILATNFMEISKWVDEKLE</sequence>
<evidence type="ECO:0000313" key="4">
    <source>
        <dbReference type="Proteomes" id="UP000008461"/>
    </source>
</evidence>
<dbReference type="PANTHER" id="PTHR42852:SF13">
    <property type="entry name" value="PROTEIN DIPZ"/>
    <property type="match status" value="1"/>
</dbReference>
<accession>F4L6V3</accession>
<evidence type="ECO:0000259" key="2">
    <source>
        <dbReference type="PROSITE" id="PS51352"/>
    </source>
</evidence>
<dbReference type="AlphaFoldDB" id="F4L6V3"/>
<keyword evidence="4" id="KW-1185">Reference proteome</keyword>
<dbReference type="PROSITE" id="PS51352">
    <property type="entry name" value="THIOREDOXIN_2"/>
    <property type="match status" value="1"/>
</dbReference>
<dbReference type="CDD" id="cd02966">
    <property type="entry name" value="TlpA_like_family"/>
    <property type="match status" value="1"/>
</dbReference>
<dbReference type="InterPro" id="IPR050553">
    <property type="entry name" value="Thioredoxin_ResA/DsbE_sf"/>
</dbReference>
<dbReference type="Proteomes" id="UP000008461">
    <property type="component" value="Chromosome"/>
</dbReference>
<keyword evidence="1" id="KW-0732">Signal</keyword>
<name>F4L6V3_HALH1</name>
<dbReference type="HOGENOM" id="CLU_613602_0_0_10"/>
<dbReference type="KEGG" id="hhy:Halhy_4060"/>
<feature type="chain" id="PRO_5003316533" evidence="1">
    <location>
        <begin position="24"/>
        <end position="446"/>
    </location>
</feature>
<organism evidence="3 4">
    <name type="scientific">Haliscomenobacter hydrossis (strain ATCC 27775 / DSM 1100 / LMG 10767 / O)</name>
    <dbReference type="NCBI Taxonomy" id="760192"/>
    <lineage>
        <taxon>Bacteria</taxon>
        <taxon>Pseudomonadati</taxon>
        <taxon>Bacteroidota</taxon>
        <taxon>Saprospiria</taxon>
        <taxon>Saprospirales</taxon>
        <taxon>Haliscomenobacteraceae</taxon>
        <taxon>Haliscomenobacter</taxon>
    </lineage>
</organism>
<reference key="2">
    <citation type="submission" date="2011-04" db="EMBL/GenBank/DDBJ databases">
        <title>Complete sequence of chromosome of Haliscomenobacter hydrossis DSM 1100.</title>
        <authorList>
            <consortium name="US DOE Joint Genome Institute (JGI-PGF)"/>
            <person name="Lucas S."/>
            <person name="Han J."/>
            <person name="Lapidus A."/>
            <person name="Bruce D."/>
            <person name="Goodwin L."/>
            <person name="Pitluck S."/>
            <person name="Peters L."/>
            <person name="Kyrpides N."/>
            <person name="Mavromatis K."/>
            <person name="Ivanova N."/>
            <person name="Ovchinnikova G."/>
            <person name="Pagani I."/>
            <person name="Daligault H."/>
            <person name="Detter J.C."/>
            <person name="Han C."/>
            <person name="Land M."/>
            <person name="Hauser L."/>
            <person name="Markowitz V."/>
            <person name="Cheng J.-F."/>
            <person name="Hugenholtz P."/>
            <person name="Woyke T."/>
            <person name="Wu D."/>
            <person name="Verbarg S."/>
            <person name="Frueling A."/>
            <person name="Brambilla E."/>
            <person name="Klenk H.-P."/>
            <person name="Eisen J.A."/>
        </authorList>
    </citation>
    <scope>NUCLEOTIDE SEQUENCE</scope>
    <source>
        <strain>DSM 1100</strain>
    </source>
</reference>
<protein>
    <submittedName>
        <fullName evidence="3">Alkyl hydroperoxide reductase/ Thiol specific antioxidant/ Mal allergen</fullName>
    </submittedName>
</protein>
<evidence type="ECO:0000256" key="1">
    <source>
        <dbReference type="SAM" id="SignalP"/>
    </source>
</evidence>
<dbReference type="SUPFAM" id="SSF52833">
    <property type="entry name" value="Thioredoxin-like"/>
    <property type="match status" value="1"/>
</dbReference>